<reference evidence="2 3" key="1">
    <citation type="journal article" date="2016" name="Genome Announc.">
        <title>Complete Genome Sequences of Five Bacteriophages That Infect Rhodobacter capsulatus.</title>
        <authorList>
            <person name="Bollivar D.W."/>
            <person name="Bernardoni B."/>
            <person name="Bockman M.R."/>
            <person name="Miller B.M."/>
            <person name="Russell D.A."/>
            <person name="Delesalle V.A."/>
            <person name="Krukonis G.P."/>
            <person name="Hatfull G.F."/>
            <person name="Cross M.R."/>
            <person name="Szewczyk M.M."/>
            <person name="Eppurath A."/>
        </authorList>
    </citation>
    <scope>NUCLEOTIDE SEQUENCE [LARGE SCALE GENOMIC DNA]</scope>
</reference>
<organism evidence="2 3">
    <name type="scientific">Rhodobacter phage RcTitan</name>
    <dbReference type="NCBI Taxonomy" id="1662330"/>
    <lineage>
        <taxon>Viruses</taxon>
        <taxon>Duplodnaviria</taxon>
        <taxon>Heunggongvirae</taxon>
        <taxon>Uroviricota</taxon>
        <taxon>Caudoviricetes</taxon>
        <taxon>Titanvirus</taxon>
        <taxon>Titanvirus rctitan</taxon>
    </lineage>
</organism>
<protein>
    <submittedName>
        <fullName evidence="2">Uncharacterized protein</fullName>
    </submittedName>
</protein>
<dbReference type="EMBL" id="KR935213">
    <property type="protein sequence ID" value="AKU43021.1"/>
    <property type="molecule type" value="Genomic_DNA"/>
</dbReference>
<gene>
    <name evidence="2" type="ORF">RCTITAN_4</name>
</gene>
<name>A0A0K1LKJ2_9CAUD</name>
<keyword evidence="1" id="KW-0812">Transmembrane</keyword>
<evidence type="ECO:0000313" key="3">
    <source>
        <dbReference type="Proteomes" id="UP000203710"/>
    </source>
</evidence>
<proteinExistence type="predicted"/>
<dbReference type="RefSeq" id="YP_009225669.1">
    <property type="nucleotide sequence ID" value="NC_029097.1"/>
</dbReference>
<evidence type="ECO:0000313" key="2">
    <source>
        <dbReference type="EMBL" id="AKU43021.1"/>
    </source>
</evidence>
<feature type="transmembrane region" description="Helical" evidence="1">
    <location>
        <begin position="6"/>
        <end position="26"/>
    </location>
</feature>
<dbReference type="Proteomes" id="UP000203710">
    <property type="component" value="Segment"/>
</dbReference>
<dbReference type="GeneID" id="26796437"/>
<dbReference type="OrthoDB" id="40684at10239"/>
<accession>A0A0K1LKJ2</accession>
<keyword evidence="1" id="KW-0472">Membrane</keyword>
<evidence type="ECO:0000256" key="1">
    <source>
        <dbReference type="SAM" id="Phobius"/>
    </source>
</evidence>
<keyword evidence="1" id="KW-1133">Transmembrane helix</keyword>
<keyword evidence="3" id="KW-1185">Reference proteome</keyword>
<dbReference type="KEGG" id="vg:26796437"/>
<sequence>MTTISRLKAFASFVGVLILAGVALFFGGKRVARNEVALERAKASANAIEERAKTNAEVASDTDLLDRARRIGVVRKP</sequence>